<accession>U2FI52</accession>
<dbReference type="PIRSF" id="PIRSF010606">
    <property type="entry name" value="Spore_coat_CotJB"/>
    <property type="match status" value="1"/>
</dbReference>
<dbReference type="Proteomes" id="UP000005707">
    <property type="component" value="Unassembled WGS sequence"/>
</dbReference>
<reference evidence="2 3" key="2">
    <citation type="journal article" date="2013" name="PLoS ONE">
        <title>INDIGO - INtegrated Data Warehouse of MIcrobial GenOmes with Examples from the Red Sea Extremophiles.</title>
        <authorList>
            <person name="Alam I."/>
            <person name="Antunes A."/>
            <person name="Kamau A.A."/>
            <person name="Ba Alawi W."/>
            <person name="Kalkatawi M."/>
            <person name="Stingl U."/>
            <person name="Bajic V.B."/>
        </authorList>
    </citation>
    <scope>NUCLEOTIDE SEQUENCE [LARGE SCALE GENOMIC DNA]</scope>
    <source>
        <strain evidence="2 3">SSD-17B</strain>
    </source>
</reference>
<evidence type="ECO:0000313" key="2">
    <source>
        <dbReference type="EMBL" id="ERJ12490.1"/>
    </source>
</evidence>
<comment type="caution">
    <text evidence="2">The sequence shown here is derived from an EMBL/GenBank/DDBJ whole genome shotgun (WGS) entry which is preliminary data.</text>
</comment>
<dbReference type="STRING" id="1033810.HLPCO_001476"/>
<name>U2FI52_9MOLU</name>
<dbReference type="EMBL" id="AFNU02000004">
    <property type="protein sequence ID" value="ERJ12490.1"/>
    <property type="molecule type" value="Genomic_DNA"/>
</dbReference>
<dbReference type="InterPro" id="IPR016571">
    <property type="entry name" value="Spore_coat_assembly_CotJB"/>
</dbReference>
<dbReference type="InParanoid" id="U2FI52"/>
<dbReference type="FunCoup" id="U2FI52">
    <property type="interactions" value="49"/>
</dbReference>
<reference evidence="2 3" key="1">
    <citation type="journal article" date="2011" name="J. Bacteriol.">
        <title>Genome sequence of Haloplasma contractile, an unusual contractile bacterium from a deep-sea anoxic brine lake.</title>
        <authorList>
            <person name="Antunes A."/>
            <person name="Alam I."/>
            <person name="El Dorry H."/>
            <person name="Siam R."/>
            <person name="Robertson A."/>
            <person name="Bajic V.B."/>
            <person name="Stingl U."/>
        </authorList>
    </citation>
    <scope>NUCLEOTIDE SEQUENCE [LARGE SCALE GENOMIC DNA]</scope>
    <source>
        <strain evidence="2 3">SSD-17B</strain>
    </source>
</reference>
<evidence type="ECO:0000313" key="3">
    <source>
        <dbReference type="Proteomes" id="UP000005707"/>
    </source>
</evidence>
<protein>
    <submittedName>
        <fullName evidence="2">Spore coat peptide assembly protein cotJB</fullName>
    </submittedName>
</protein>
<dbReference type="AlphaFoldDB" id="U2FI52"/>
<proteinExistence type="predicted"/>
<dbReference type="RefSeq" id="WP_008824931.1">
    <property type="nucleotide sequence ID" value="NZ_AFNU02000004.1"/>
</dbReference>
<organism evidence="2 3">
    <name type="scientific">Haloplasma contractile SSD-17B</name>
    <dbReference type="NCBI Taxonomy" id="1033810"/>
    <lineage>
        <taxon>Bacteria</taxon>
        <taxon>Bacillati</taxon>
        <taxon>Mycoplasmatota</taxon>
        <taxon>Mollicutes</taxon>
        <taxon>Haloplasmatales</taxon>
        <taxon>Haloplasmataceae</taxon>
        <taxon>Haloplasma</taxon>
    </lineage>
</organism>
<gene>
    <name evidence="2" type="ORF">HLPCO_001476</name>
</gene>
<dbReference type="OrthoDB" id="9804099at2"/>
<sequence length="94" mass="11361">MNNYNYMNNNNMLSKEDLMKRITELSFYAVDLNLFLDNHPDSQQALQDYRIISQNLRQLEDIYAKNYGPLYNFGASGQFNNWTWIEEPWPWENK</sequence>
<evidence type="ECO:0000259" key="1">
    <source>
        <dbReference type="Pfam" id="PF12652"/>
    </source>
</evidence>
<dbReference type="InterPro" id="IPR024207">
    <property type="entry name" value="CotJB_dom"/>
</dbReference>
<dbReference type="Pfam" id="PF12652">
    <property type="entry name" value="CotJB"/>
    <property type="match status" value="1"/>
</dbReference>
<keyword evidence="3" id="KW-1185">Reference proteome</keyword>
<feature type="domain" description="Protein CotJB" evidence="1">
    <location>
        <begin position="17"/>
        <end position="92"/>
    </location>
</feature>